<keyword evidence="1" id="KW-0472">Membrane</keyword>
<dbReference type="AlphaFoldDB" id="A0A1H3IHT8"/>
<organism evidence="2 3">
    <name type="scientific">Jannaschia faecimaris</name>
    <dbReference type="NCBI Taxonomy" id="1244108"/>
    <lineage>
        <taxon>Bacteria</taxon>
        <taxon>Pseudomonadati</taxon>
        <taxon>Pseudomonadota</taxon>
        <taxon>Alphaproteobacteria</taxon>
        <taxon>Rhodobacterales</taxon>
        <taxon>Roseobacteraceae</taxon>
        <taxon>Jannaschia</taxon>
    </lineage>
</organism>
<name>A0A1H3IHT8_9RHOB</name>
<reference evidence="3" key="1">
    <citation type="submission" date="2016-10" db="EMBL/GenBank/DDBJ databases">
        <authorList>
            <person name="Varghese N."/>
            <person name="Submissions S."/>
        </authorList>
    </citation>
    <scope>NUCLEOTIDE SEQUENCE [LARGE SCALE GENOMIC DNA]</scope>
    <source>
        <strain evidence="3">DSM 100420</strain>
    </source>
</reference>
<dbReference type="InterPro" id="IPR035965">
    <property type="entry name" value="PAS-like_dom_sf"/>
</dbReference>
<proteinExistence type="predicted"/>
<dbReference type="Pfam" id="PF12860">
    <property type="entry name" value="PAS_7"/>
    <property type="match status" value="1"/>
</dbReference>
<dbReference type="EMBL" id="FNPX01000001">
    <property type="protein sequence ID" value="SDY27403.1"/>
    <property type="molecule type" value="Genomic_DNA"/>
</dbReference>
<gene>
    <name evidence="2" type="ORF">SAMN05444004_10117</name>
</gene>
<feature type="transmembrane region" description="Helical" evidence="1">
    <location>
        <begin position="6"/>
        <end position="29"/>
    </location>
</feature>
<protein>
    <submittedName>
        <fullName evidence="2">PAS fold</fullName>
    </submittedName>
</protein>
<evidence type="ECO:0000313" key="3">
    <source>
        <dbReference type="Proteomes" id="UP000198914"/>
    </source>
</evidence>
<keyword evidence="1" id="KW-0812">Transmembrane</keyword>
<accession>A0A1H3IHT8</accession>
<sequence>MSSAGVILIPVLGGFFAGVSALLLVLWLAARQSDRPAALARLDPLGEPRTLRFRNGYLVEHSENVGFLLALPVDRMRAWHDLCACLNEIVPGAAAALRALEVDGLAFRLDGTLASDSIVVIGHRAGPDLCVTVSAADLKQTAVHIDLASFNAITTERDAAIRANETSPTLSWAVDCDGQVTWSNAVYRDLIASCHGLDAARGWPLHAMFSGGDAAQAGRSRRKCRDSDGAEHWFDVTLSAPDVDGVRHGHAIPLDAVIEAEGALRKFIQTLSKSFADLPTGLAIFDQTGNLALFNPVFMDMTGLETTWLSRRPHITDVLDTLRDRQMLSGSRDHLARRRRLADLASGTHTETHIENWAHSDGTSFRMSVRPQGDGAITLLLEDISTETMANLRHRQDRDLFTDLLDSADTGIVTFDPKGKRVATNDVAQSIWFGGGNTIALPKTLASCLTLWSSVCRPTPLWGEIRDLLHGPLEERSSWDQRLATDDGTVIFVRVLPQPDGGLALALRSDRELATLPPAMPDQPALTA</sequence>
<evidence type="ECO:0000313" key="2">
    <source>
        <dbReference type="EMBL" id="SDY27403.1"/>
    </source>
</evidence>
<dbReference type="Proteomes" id="UP000198914">
    <property type="component" value="Unassembled WGS sequence"/>
</dbReference>
<dbReference type="Gene3D" id="3.30.450.20">
    <property type="entry name" value="PAS domain"/>
    <property type="match status" value="1"/>
</dbReference>
<dbReference type="OrthoDB" id="9797304at2"/>
<keyword evidence="3" id="KW-1185">Reference proteome</keyword>
<keyword evidence="1" id="KW-1133">Transmembrane helix</keyword>
<evidence type="ECO:0000256" key="1">
    <source>
        <dbReference type="SAM" id="Phobius"/>
    </source>
</evidence>
<dbReference type="STRING" id="1244108.SAMN05444004_10117"/>
<dbReference type="RefSeq" id="WP_092640432.1">
    <property type="nucleotide sequence ID" value="NZ_FNPX01000001.1"/>
</dbReference>
<dbReference type="SUPFAM" id="SSF55785">
    <property type="entry name" value="PYP-like sensor domain (PAS domain)"/>
    <property type="match status" value="1"/>
</dbReference>